<organism evidence="1 2">
    <name type="scientific">Plasmopara halstedii</name>
    <name type="common">Downy mildew of sunflower</name>
    <dbReference type="NCBI Taxonomy" id="4781"/>
    <lineage>
        <taxon>Eukaryota</taxon>
        <taxon>Sar</taxon>
        <taxon>Stramenopiles</taxon>
        <taxon>Oomycota</taxon>
        <taxon>Peronosporomycetes</taxon>
        <taxon>Peronosporales</taxon>
        <taxon>Peronosporaceae</taxon>
        <taxon>Plasmopara</taxon>
    </lineage>
</organism>
<dbReference type="Proteomes" id="UP000054928">
    <property type="component" value="Unassembled WGS sequence"/>
</dbReference>
<evidence type="ECO:0000313" key="1">
    <source>
        <dbReference type="EMBL" id="CEG45567.1"/>
    </source>
</evidence>
<dbReference type="EMBL" id="CCYD01001583">
    <property type="protein sequence ID" value="CEG45567.1"/>
    <property type="molecule type" value="Genomic_DNA"/>
</dbReference>
<reference evidence="2" key="1">
    <citation type="submission" date="2014-09" db="EMBL/GenBank/DDBJ databases">
        <authorList>
            <person name="Sharma Rahul"/>
            <person name="Thines Marco"/>
        </authorList>
    </citation>
    <scope>NUCLEOTIDE SEQUENCE [LARGE SCALE GENOMIC DNA]</scope>
</reference>
<proteinExistence type="predicted"/>
<sequence length="62" mass="6935">MGEGVSCERIPQLRAEKAYQFFMAESNTRSSLSLLQVTAIILRRYIPCLGIAAKASIKRHPI</sequence>
<keyword evidence="2" id="KW-1185">Reference proteome</keyword>
<dbReference type="RefSeq" id="XP_024581936.1">
    <property type="nucleotide sequence ID" value="XM_024716326.1"/>
</dbReference>
<name>A0A0P1ATK5_PLAHL</name>
<evidence type="ECO:0000313" key="2">
    <source>
        <dbReference type="Proteomes" id="UP000054928"/>
    </source>
</evidence>
<dbReference type="AlphaFoldDB" id="A0A0P1ATK5"/>
<accession>A0A0P1ATK5</accession>
<protein>
    <submittedName>
        <fullName evidence="1">Uncharacterized protein</fullName>
    </submittedName>
</protein>
<dbReference type="GeneID" id="36396909"/>